<dbReference type="EMBL" id="JARJCM010000168">
    <property type="protein sequence ID" value="KAJ7024539.1"/>
    <property type="molecule type" value="Genomic_DNA"/>
</dbReference>
<dbReference type="SUPFAM" id="SSF52047">
    <property type="entry name" value="RNI-like"/>
    <property type="match status" value="1"/>
</dbReference>
<proteinExistence type="predicted"/>
<dbReference type="Proteomes" id="UP001218188">
    <property type="component" value="Unassembled WGS sequence"/>
</dbReference>
<dbReference type="AlphaFoldDB" id="A0AAD6SBK6"/>
<reference evidence="1" key="1">
    <citation type="submission" date="2023-03" db="EMBL/GenBank/DDBJ databases">
        <title>Massive genome expansion in bonnet fungi (Mycena s.s.) driven by repeated elements and novel gene families across ecological guilds.</title>
        <authorList>
            <consortium name="Lawrence Berkeley National Laboratory"/>
            <person name="Harder C.B."/>
            <person name="Miyauchi S."/>
            <person name="Viragh M."/>
            <person name="Kuo A."/>
            <person name="Thoen E."/>
            <person name="Andreopoulos B."/>
            <person name="Lu D."/>
            <person name="Skrede I."/>
            <person name="Drula E."/>
            <person name="Henrissat B."/>
            <person name="Morin E."/>
            <person name="Kohler A."/>
            <person name="Barry K."/>
            <person name="LaButti K."/>
            <person name="Morin E."/>
            <person name="Salamov A."/>
            <person name="Lipzen A."/>
            <person name="Mereny Z."/>
            <person name="Hegedus B."/>
            <person name="Baldrian P."/>
            <person name="Stursova M."/>
            <person name="Weitz H."/>
            <person name="Taylor A."/>
            <person name="Grigoriev I.V."/>
            <person name="Nagy L.G."/>
            <person name="Martin F."/>
            <person name="Kauserud H."/>
        </authorList>
    </citation>
    <scope>NUCLEOTIDE SEQUENCE</scope>
    <source>
        <strain evidence="1">CBHHK200</strain>
    </source>
</reference>
<dbReference type="Gene3D" id="3.80.10.10">
    <property type="entry name" value="Ribonuclease Inhibitor"/>
    <property type="match status" value="1"/>
</dbReference>
<accession>A0AAD6SBK6</accession>
<dbReference type="InterPro" id="IPR032675">
    <property type="entry name" value="LRR_dom_sf"/>
</dbReference>
<name>A0AAD6SBK6_9AGAR</name>
<sequence length="346" mass="37831">MSELLVSPALASVMETAILSCYSSVGSNHLPTGVEPPPSLLGDGCFPKLRWLSVSGLRLKWTKTYAFPSLTHLSLRTLPPSSWPTFPQLEVLFKASPCLQSLSLLGVGCNYVPATLAPTPVPSLARLDVSFSTGSPSDAVHLYNVVRGFCFPNLTHLTAAFHVLPSLHAFASSSLLTGCSKLFETMRNVVELDLRGAAAGFLDALVGLQVHAWRPFCPKLAILTVRTGQWSGVRRVLEVRSRQGLPLSTVRYQGLVAETESTIERYVLDDFIYIKTHVENLEWVPVEPIAKLINGISLKGKSRASVEFIFIASVALNRSVFDIRASQFLKFRGDSKGCQSRNSRSN</sequence>
<gene>
    <name evidence="1" type="ORF">C8F04DRAFT_1192351</name>
</gene>
<organism evidence="1 2">
    <name type="scientific">Mycena alexandri</name>
    <dbReference type="NCBI Taxonomy" id="1745969"/>
    <lineage>
        <taxon>Eukaryota</taxon>
        <taxon>Fungi</taxon>
        <taxon>Dikarya</taxon>
        <taxon>Basidiomycota</taxon>
        <taxon>Agaricomycotina</taxon>
        <taxon>Agaricomycetes</taxon>
        <taxon>Agaricomycetidae</taxon>
        <taxon>Agaricales</taxon>
        <taxon>Marasmiineae</taxon>
        <taxon>Mycenaceae</taxon>
        <taxon>Mycena</taxon>
    </lineage>
</organism>
<protein>
    <submittedName>
        <fullName evidence="1">Uncharacterized protein</fullName>
    </submittedName>
</protein>
<keyword evidence="2" id="KW-1185">Reference proteome</keyword>
<comment type="caution">
    <text evidence="1">The sequence shown here is derived from an EMBL/GenBank/DDBJ whole genome shotgun (WGS) entry which is preliminary data.</text>
</comment>
<evidence type="ECO:0000313" key="2">
    <source>
        <dbReference type="Proteomes" id="UP001218188"/>
    </source>
</evidence>
<evidence type="ECO:0000313" key="1">
    <source>
        <dbReference type="EMBL" id="KAJ7024539.1"/>
    </source>
</evidence>